<proteinExistence type="inferred from homology"/>
<evidence type="ECO:0000313" key="6">
    <source>
        <dbReference type="RefSeq" id="XP_022307288.1"/>
    </source>
</evidence>
<feature type="compositionally biased region" description="Basic and acidic residues" evidence="4">
    <location>
        <begin position="7"/>
        <end position="21"/>
    </location>
</feature>
<dbReference type="Proteomes" id="UP000694844">
    <property type="component" value="Chromosome 1"/>
</dbReference>
<keyword evidence="3" id="KW-0496">Mitochondrion</keyword>
<feature type="compositionally biased region" description="Low complexity" evidence="4">
    <location>
        <begin position="158"/>
        <end position="168"/>
    </location>
</feature>
<comment type="subcellular location">
    <subcellularLocation>
        <location evidence="3">Mitochondrion</location>
    </subcellularLocation>
</comment>
<evidence type="ECO:0000256" key="2">
    <source>
        <dbReference type="ARBA" id="ARBA00023157"/>
    </source>
</evidence>
<keyword evidence="5" id="KW-1185">Reference proteome</keyword>
<accession>A0A8B8BVA2</accession>
<feature type="region of interest" description="Disordered" evidence="4">
    <location>
        <begin position="1"/>
        <end position="21"/>
    </location>
</feature>
<dbReference type="OrthoDB" id="6224010at2759"/>
<dbReference type="GeneID" id="111113356"/>
<sequence length="183" mass="21661">MSTPDSDSEKNAERIPTEENVRRVKTVLPHHMAGGPMGLGDPDDRTLRKVEEDTLVGSVMRERGKAICEKQLLDFMACSDEHYILFPWKCKTESRLYNKCLTDLNSDPNFQEECKEIYLQRRRHYRLTGRYDTYHEKNEAMKRKVEERKKMKEEKLQQKQQEAQLNNETDSSLLGRFRNLFKS</sequence>
<feature type="region of interest" description="Disordered" evidence="4">
    <location>
        <begin position="147"/>
        <end position="169"/>
    </location>
</feature>
<dbReference type="InterPro" id="IPR013892">
    <property type="entry name" value="Cyt_c_biogenesis_Cmc1-like"/>
</dbReference>
<evidence type="ECO:0000256" key="3">
    <source>
        <dbReference type="RuleBase" id="RU364104"/>
    </source>
</evidence>
<reference evidence="6" key="2">
    <citation type="submission" date="2025-08" db="UniProtKB">
        <authorList>
            <consortium name="RefSeq"/>
        </authorList>
    </citation>
    <scope>IDENTIFICATION</scope>
    <source>
        <tissue evidence="6">Whole sample</tissue>
    </source>
</reference>
<feature type="compositionally biased region" description="Basic and acidic residues" evidence="4">
    <location>
        <begin position="147"/>
        <end position="157"/>
    </location>
</feature>
<dbReference type="KEGG" id="cvn:111113356"/>
<organism evidence="5 6">
    <name type="scientific">Crassostrea virginica</name>
    <name type="common">Eastern oyster</name>
    <dbReference type="NCBI Taxonomy" id="6565"/>
    <lineage>
        <taxon>Eukaryota</taxon>
        <taxon>Metazoa</taxon>
        <taxon>Spiralia</taxon>
        <taxon>Lophotrochozoa</taxon>
        <taxon>Mollusca</taxon>
        <taxon>Bivalvia</taxon>
        <taxon>Autobranchia</taxon>
        <taxon>Pteriomorphia</taxon>
        <taxon>Ostreida</taxon>
        <taxon>Ostreoidea</taxon>
        <taxon>Ostreidae</taxon>
        <taxon>Crassostrea</taxon>
    </lineage>
</organism>
<dbReference type="RefSeq" id="XP_022307288.1">
    <property type="nucleotide sequence ID" value="XM_022451580.1"/>
</dbReference>
<keyword evidence="2" id="KW-1015">Disulfide bond</keyword>
<evidence type="ECO:0000313" key="5">
    <source>
        <dbReference type="Proteomes" id="UP000694844"/>
    </source>
</evidence>
<dbReference type="AlphaFoldDB" id="A0A8B8BVA2"/>
<gene>
    <name evidence="6" type="primary">LOC111113356</name>
</gene>
<protein>
    <recommendedName>
        <fullName evidence="3">COX assembly mitochondrial protein</fullName>
    </recommendedName>
</protein>
<reference evidence="5" key="1">
    <citation type="submission" date="2024-06" db="UniProtKB">
        <authorList>
            <consortium name="RefSeq"/>
        </authorList>
    </citation>
    <scope>NUCLEOTIDE SEQUENCE [LARGE SCALE GENOMIC DNA]</scope>
</reference>
<evidence type="ECO:0000256" key="1">
    <source>
        <dbReference type="ARBA" id="ARBA00007347"/>
    </source>
</evidence>
<dbReference type="GO" id="GO:0005739">
    <property type="term" value="C:mitochondrion"/>
    <property type="evidence" value="ECO:0007669"/>
    <property type="project" value="UniProtKB-SubCell"/>
</dbReference>
<comment type="similarity">
    <text evidence="1 3">Belongs to the CMC family.</text>
</comment>
<name>A0A8B8BVA2_CRAVI</name>
<evidence type="ECO:0000256" key="4">
    <source>
        <dbReference type="SAM" id="MobiDB-lite"/>
    </source>
</evidence>
<dbReference type="Pfam" id="PF08583">
    <property type="entry name" value="Cmc1"/>
    <property type="match status" value="1"/>
</dbReference>